<gene>
    <name evidence="1" type="ORF">LCGC14_0595070</name>
</gene>
<dbReference type="Gene3D" id="2.30.130.30">
    <property type="entry name" value="Hypothetical protein"/>
    <property type="match status" value="1"/>
</dbReference>
<dbReference type="SUPFAM" id="SSF88697">
    <property type="entry name" value="PUA domain-like"/>
    <property type="match status" value="1"/>
</dbReference>
<dbReference type="AlphaFoldDB" id="A0A0F9UKM4"/>
<sequence>MRHSNKTESDLLSTAIARALALSPGASIRLAYHACVQTMWSGIGQCRTTTNLRNHGKRAGMSFECTHDRYSEPVVPKRWHIEGGGITITRVDTSVMSDAGPLQPPRSEYGADWPTEPTKALSTKQPYAFLLAAGYKPVENRSWSTDFRGRFYIHASLKSVPLKEFQRIRRMLGKIRRNEGLPDFVPGFAESFYMPEFLGAITGEATLVDVVTKHDSPLFTGPFGFVIEDPVLYWQHLPWKGQQRWFNVDIPPAIRRRAAKPPSILTGPGPAIMTPMGAMDPDQAVRRFGR</sequence>
<protein>
    <recommendedName>
        <fullName evidence="2">ASCH domain-containing protein</fullName>
    </recommendedName>
</protein>
<dbReference type="CDD" id="cd06554">
    <property type="entry name" value="ASCH_ASC-1_like"/>
    <property type="match status" value="1"/>
</dbReference>
<reference evidence="1" key="1">
    <citation type="journal article" date="2015" name="Nature">
        <title>Complex archaea that bridge the gap between prokaryotes and eukaryotes.</title>
        <authorList>
            <person name="Spang A."/>
            <person name="Saw J.H."/>
            <person name="Jorgensen S.L."/>
            <person name="Zaremba-Niedzwiedzka K."/>
            <person name="Martijn J."/>
            <person name="Lind A.E."/>
            <person name="van Eijk R."/>
            <person name="Schleper C."/>
            <person name="Guy L."/>
            <person name="Ettema T.J."/>
        </authorList>
    </citation>
    <scope>NUCLEOTIDE SEQUENCE</scope>
</reference>
<evidence type="ECO:0000313" key="1">
    <source>
        <dbReference type="EMBL" id="KKN54158.1"/>
    </source>
</evidence>
<accession>A0A0F9UKM4</accession>
<dbReference type="InterPro" id="IPR015947">
    <property type="entry name" value="PUA-like_sf"/>
</dbReference>
<organism evidence="1">
    <name type="scientific">marine sediment metagenome</name>
    <dbReference type="NCBI Taxonomy" id="412755"/>
    <lineage>
        <taxon>unclassified sequences</taxon>
        <taxon>metagenomes</taxon>
        <taxon>ecological metagenomes</taxon>
    </lineage>
</organism>
<evidence type="ECO:0008006" key="2">
    <source>
        <dbReference type="Google" id="ProtNLM"/>
    </source>
</evidence>
<proteinExistence type="predicted"/>
<dbReference type="EMBL" id="LAZR01000940">
    <property type="protein sequence ID" value="KKN54158.1"/>
    <property type="molecule type" value="Genomic_DNA"/>
</dbReference>
<comment type="caution">
    <text evidence="1">The sequence shown here is derived from an EMBL/GenBank/DDBJ whole genome shotgun (WGS) entry which is preliminary data.</text>
</comment>
<name>A0A0F9UKM4_9ZZZZ</name>